<proteinExistence type="predicted"/>
<evidence type="ECO:0000313" key="1">
    <source>
        <dbReference type="EMBL" id="CDW85868.1"/>
    </source>
</evidence>
<dbReference type="EMBL" id="CCKQ01014116">
    <property type="protein sequence ID" value="CDW85868.1"/>
    <property type="molecule type" value="Genomic_DNA"/>
</dbReference>
<dbReference type="Proteomes" id="UP000039865">
    <property type="component" value="Unassembled WGS sequence"/>
</dbReference>
<protein>
    <submittedName>
        <fullName evidence="1">Uncharacterized protein</fullName>
    </submittedName>
</protein>
<accession>A0A078AYK5</accession>
<reference evidence="1 2" key="1">
    <citation type="submission" date="2014-06" db="EMBL/GenBank/DDBJ databases">
        <authorList>
            <person name="Swart Estienne"/>
        </authorList>
    </citation>
    <scope>NUCLEOTIDE SEQUENCE [LARGE SCALE GENOMIC DNA]</scope>
    <source>
        <strain evidence="1 2">130c</strain>
    </source>
</reference>
<name>A0A078AYK5_STYLE</name>
<keyword evidence="2" id="KW-1185">Reference proteome</keyword>
<sequence length="506" mass="56473">MRPLATAKYRHMPIQVWGWSMSRDLIDTGYPWNAILLRINENNGRVIWDLQIKNIATLSSIMYETGIDVRMDSAQKIYLLTRVNNKFHLSVFQYTGIAGPIAANFYHSYGDDSMNKLNILIAVFHPYFDYLYIGGNYQGDLAMIKINLADGLLLTGAAVPQSSTYTGEAISKIAIFIDTNSDQYQVACASFLGNGDNVGFMYFKQLTDGTNLLLYTWYLTMTYSTFCTAVNYDGITISYLLFDNLRSRNYFGTRSVSSSTNFDIREIYYAAGSELLTTQNAYIPPSGLFFIDIGSLTQVNSQTYSRKIAYLGRFPVGQSCIISSASNTDTFSSIYQDSFVTGNFQQQNLIILTSSSLNFELREDLTKSSSALTSLNLIELPSECLDYVYDTGNVNSPVVGAQVYTVGDPPLIIQISQFTYSENCADTPTWVYQGLKSDYSPLPSFIQFAYDSTGSSFTVQTLDQQTAATYQLVVIGTASGLFTGYSFFQLQVVFTPADSILRTYDN</sequence>
<dbReference type="AlphaFoldDB" id="A0A078AYK5"/>
<organism evidence="1 2">
    <name type="scientific">Stylonychia lemnae</name>
    <name type="common">Ciliate</name>
    <dbReference type="NCBI Taxonomy" id="5949"/>
    <lineage>
        <taxon>Eukaryota</taxon>
        <taxon>Sar</taxon>
        <taxon>Alveolata</taxon>
        <taxon>Ciliophora</taxon>
        <taxon>Intramacronucleata</taxon>
        <taxon>Spirotrichea</taxon>
        <taxon>Stichotrichia</taxon>
        <taxon>Sporadotrichida</taxon>
        <taxon>Oxytrichidae</taxon>
        <taxon>Stylonychinae</taxon>
        <taxon>Stylonychia</taxon>
    </lineage>
</organism>
<evidence type="ECO:0000313" key="2">
    <source>
        <dbReference type="Proteomes" id="UP000039865"/>
    </source>
</evidence>
<gene>
    <name evidence="1" type="primary">Contig9180.g9823</name>
    <name evidence="1" type="ORF">STYLEM_14957</name>
</gene>
<dbReference type="InParanoid" id="A0A078AYK5"/>